<dbReference type="Pfam" id="PF00754">
    <property type="entry name" value="F5_F8_type_C"/>
    <property type="match status" value="1"/>
</dbReference>
<dbReference type="Pfam" id="PF07971">
    <property type="entry name" value="Glyco_hydro_92"/>
    <property type="match status" value="1"/>
</dbReference>
<comment type="caution">
    <text evidence="6">The sequence shown here is derived from an EMBL/GenBank/DDBJ whole genome shotgun (WGS) entry which is preliminary data.</text>
</comment>
<dbReference type="Pfam" id="PF17678">
    <property type="entry name" value="Glyco_hydro_92N"/>
    <property type="match status" value="1"/>
</dbReference>
<dbReference type="RefSeq" id="WP_003757397.1">
    <property type="nucleotide sequence ID" value="NZ_GL538353.1"/>
</dbReference>
<feature type="domain" description="Glycosyl hydrolase family 92" evidence="4">
    <location>
        <begin position="639"/>
        <end position="1129"/>
    </location>
</feature>
<dbReference type="NCBIfam" id="TIGR01180">
    <property type="entry name" value="aman2_put"/>
    <property type="match status" value="1"/>
</dbReference>
<dbReference type="SUPFAM" id="SSF49785">
    <property type="entry name" value="Galactose-binding domain-like"/>
    <property type="match status" value="2"/>
</dbReference>
<evidence type="ECO:0000259" key="3">
    <source>
        <dbReference type="Pfam" id="PF00754"/>
    </source>
</evidence>
<protein>
    <submittedName>
        <fullName evidence="6">Alpha-1,2-mannosidase</fullName>
    </submittedName>
</protein>
<dbReference type="Gene3D" id="1.20.1610.10">
    <property type="entry name" value="alpha-1,2-mannosidases domains"/>
    <property type="match status" value="1"/>
</dbReference>
<accession>D7UW67</accession>
<dbReference type="eggNOG" id="COG3537">
    <property type="taxonomic scope" value="Bacteria"/>
</dbReference>
<proteinExistence type="predicted"/>
<feature type="signal peptide" evidence="2">
    <location>
        <begin position="1"/>
        <end position="25"/>
    </location>
</feature>
<dbReference type="InterPro" id="IPR012939">
    <property type="entry name" value="Glyco_hydro_92"/>
</dbReference>
<dbReference type="Gene3D" id="1.20.1050.60">
    <property type="entry name" value="alpha-1,2-mannosidase"/>
    <property type="match status" value="1"/>
</dbReference>
<evidence type="ECO:0000259" key="5">
    <source>
        <dbReference type="Pfam" id="PF17678"/>
    </source>
</evidence>
<keyword evidence="2" id="KW-0732">Signal</keyword>
<dbReference type="Proteomes" id="UP000010119">
    <property type="component" value="Unassembled WGS sequence"/>
</dbReference>
<feature type="domain" description="Glycosyl hydrolase family 92 N-terminal" evidence="5">
    <location>
        <begin position="408"/>
        <end position="633"/>
    </location>
</feature>
<dbReference type="GO" id="GO:0005829">
    <property type="term" value="C:cytosol"/>
    <property type="evidence" value="ECO:0007669"/>
    <property type="project" value="TreeGrafter"/>
</dbReference>
<gene>
    <name evidence="6" type="ORF">HMPREF0556_10574</name>
</gene>
<evidence type="ECO:0000259" key="4">
    <source>
        <dbReference type="Pfam" id="PF07971"/>
    </source>
</evidence>
<feature type="chain" id="PRO_5003106881" evidence="2">
    <location>
        <begin position="26"/>
        <end position="1283"/>
    </location>
</feature>
<dbReference type="PANTHER" id="PTHR12143">
    <property type="entry name" value="PEPTIDE N-GLYCANASE PNGASE -RELATED"/>
    <property type="match status" value="1"/>
</dbReference>
<dbReference type="Gene3D" id="2.70.98.10">
    <property type="match status" value="1"/>
</dbReference>
<evidence type="ECO:0000256" key="2">
    <source>
        <dbReference type="SAM" id="SignalP"/>
    </source>
</evidence>
<feature type="region of interest" description="Disordered" evidence="1">
    <location>
        <begin position="212"/>
        <end position="235"/>
    </location>
</feature>
<dbReference type="InterPro" id="IPR041371">
    <property type="entry name" value="GH92_N"/>
</dbReference>
<organism evidence="6 7">
    <name type="scientific">Listeria grayi DSM 20601</name>
    <dbReference type="NCBI Taxonomy" id="525367"/>
    <lineage>
        <taxon>Bacteria</taxon>
        <taxon>Bacillati</taxon>
        <taxon>Bacillota</taxon>
        <taxon>Bacilli</taxon>
        <taxon>Bacillales</taxon>
        <taxon>Listeriaceae</taxon>
        <taxon>Listeria</taxon>
    </lineage>
</organism>
<dbReference type="InterPro" id="IPR005887">
    <property type="entry name" value="GH92_a_mannosidase_put"/>
</dbReference>
<dbReference type="Gene3D" id="3.30.2080.10">
    <property type="entry name" value="GH92 mannosidase domain"/>
    <property type="match status" value="1"/>
</dbReference>
<sequence length="1283" mass="143070">MTMKKLVFYMIVVICAIGTATGMNAKTGHAAKNNQLFYTSFEDGTETNFVQDELNQKKAARNVTSTFTPVIHGDITNTVVNDQITGSKDFNEQEIKANLFDDSVSTKFLTNENNGKNVWVAFPLKEAKEVKVYALASANDEPGRDLKSWKLLGSNDSENWQTIDERKDQSFSERGMWKKYPIASSEKYKFYKLAVSENNGASMTQLAELRLGTGDKKDDPTSSAQMSSQISTGPKDALNQLKNKGWTGDKAAVVKGSIAKGGDAYSYNNIVNDVNIKVSKNTRLQYKVMPTSESGSYDSHYDYDYTPMYAAVDLEFADGTYLSDLKGKSEDGVIVSPQEQGESKTLLYNQWSQITVDLGKVANGKTVKRVLLAYHNPNAKKGKQFADYFDDIKLTNEKPAQPMQKVDYVNTLRGTNNNTNFSRGLTLPATTVPNGFNFWSPATNYNDNNNYEYQLNSDKKFQYMTVSHEPSYWVGDRGTWQFMVNTSIDSQKVTSGADIDHGKYASAFSHEQEIAKPQLYQISFPDKSNAAGATMKLTPTMHGAVTTFTFDKAAPHKNVVFDSARGDGKLTYHTEDQSFEAATKHSSNGMKTMYVYGKFDTPFSVAKVENSKQGIVSFDDEKTNQVEMKVATSFVSLAQAKHNYQLELEKNTFAQAQKQAEKDWNAILDRVSVKGATGNQLTTLYSNMYRLYMYPNLYSENAGTAAKEKWVYSSPYEGTDDKPVIKTGKLYANNGFWDTYRTTWPAYSLLSTSKKEAELVDGLVQHYRDQGWVPRWIAPGGTNSMVGTNSDIIFADAMMKNISMDKEAAYQSALKNASAFSDDLVNGGRKDLNQSAFLGYVPSEEDSFGLSWSMEGYINDLGLYKMAKKLGHKDEAAYYKNRALGYTEMFYSGNGVENKWFKGRKANGSWTTKASDFSPIDWSRDYTETDAYNMAVSVPQDGNGLAALYGGPKKLTEKIDSIVNTPGDFTTSGGVIHEMREAREVKLGQYGHSNQPSHHILYMYAFSSEPWKTQKYVRDILARTYVGSDFGQGYIGDEDNGEQSAWQILSSMGLYPLTLSSNQFVLGSPLFKSASIKLPNGKTLTVDAPNNSDKNVYVDKVTFNGKRITSLAIDYKTIMKGGTLKFNMSAKPNKKRGTAAKDKPMSLTKSGKTPTVKTDVLDHSSAVKSTIDNYQELIDNNSKTSVQIDNKNELTVSFNKAKKVKLLTLTNTKTKTTFKTIKVLGSQNGKKWQKVSTIKQLDFNYDYFTKPFLINPNSRKFKHYKLVFSGSGELGEVELLGNN</sequence>
<dbReference type="FunFam" id="3.30.2080.10:FF:000001">
    <property type="entry name" value="Alpha-1,2-mannosidase subfamily"/>
    <property type="match status" value="1"/>
</dbReference>
<dbReference type="InterPro" id="IPR014718">
    <property type="entry name" value="GH-type_carb-bd"/>
</dbReference>
<dbReference type="InterPro" id="IPR050883">
    <property type="entry name" value="PNGase"/>
</dbReference>
<name>D7UW67_LISGR</name>
<dbReference type="GO" id="GO:0000224">
    <property type="term" value="F:peptide-N4-(N-acetyl-beta-glucosaminyl)asparagine amidase activity"/>
    <property type="evidence" value="ECO:0007669"/>
    <property type="project" value="TreeGrafter"/>
</dbReference>
<feature type="domain" description="F5/8 type C" evidence="3">
    <location>
        <begin position="83"/>
        <end position="207"/>
    </location>
</feature>
<dbReference type="InterPro" id="IPR000421">
    <property type="entry name" value="FA58C"/>
</dbReference>
<reference evidence="6" key="1">
    <citation type="submission" date="2010-06" db="EMBL/GenBank/DDBJ databases">
        <authorList>
            <person name="Muzny D."/>
            <person name="Qin X."/>
            <person name="Buhay C."/>
            <person name="Dugan-Rocha S."/>
            <person name="Ding Y."/>
            <person name="Chen G."/>
            <person name="Hawes A."/>
            <person name="Holder M."/>
            <person name="Jhangiani S."/>
            <person name="Johnson A."/>
            <person name="Khan Z."/>
            <person name="Li Z."/>
            <person name="Liu W."/>
            <person name="Liu X."/>
            <person name="Perez L."/>
            <person name="Shen H."/>
            <person name="Wang Q."/>
            <person name="Watt J."/>
            <person name="Xi L."/>
            <person name="Xin Y."/>
            <person name="Zhou J."/>
            <person name="Deng J."/>
            <person name="Jiang H."/>
            <person name="Liu Y."/>
            <person name="Qu J."/>
            <person name="Song X.-Z."/>
            <person name="Zhang L."/>
            <person name="Villasana D."/>
            <person name="Johnson A."/>
            <person name="Liu J."/>
            <person name="Liyanage D."/>
            <person name="Lorensuhewa L."/>
            <person name="Robinson T."/>
            <person name="Song A."/>
            <person name="Song B.-B."/>
            <person name="Dinh H."/>
            <person name="Thornton R."/>
            <person name="Coyle M."/>
            <person name="Francisco L."/>
            <person name="Jackson L."/>
            <person name="Javaid M."/>
            <person name="Korchina V."/>
            <person name="Kovar C."/>
            <person name="Mata R."/>
            <person name="Mathew T."/>
            <person name="Ngo R."/>
            <person name="Nguyen L."/>
            <person name="Nguyen N."/>
            <person name="Okwuonu G."/>
            <person name="Ongeri F."/>
            <person name="Pham C."/>
            <person name="Simmons D."/>
            <person name="Wilczek-Boney K."/>
            <person name="Hale W."/>
            <person name="Jakkamsetti A."/>
            <person name="Pham P."/>
            <person name="Ruth R."/>
            <person name="San Lucas F."/>
            <person name="Warren J."/>
            <person name="Zhang J."/>
            <person name="Zhao Z."/>
            <person name="Zhou C."/>
            <person name="Zhu D."/>
            <person name="Lee S."/>
            <person name="Bess C."/>
            <person name="Blankenburg K."/>
            <person name="Forbes L."/>
            <person name="Fu Q."/>
            <person name="Gubbala S."/>
            <person name="Hirani K."/>
            <person name="Jayaseelan J.C."/>
            <person name="Lara F."/>
            <person name="Munidasa M."/>
            <person name="Palculict T."/>
            <person name="Patil S."/>
            <person name="Pu L.-L."/>
            <person name="Saada N."/>
            <person name="Tang L."/>
            <person name="Weissenberger G."/>
            <person name="Zhu Y."/>
            <person name="Hemphill L."/>
            <person name="Shang Y."/>
            <person name="Youmans B."/>
            <person name="Ayvaz T."/>
            <person name="Ross M."/>
            <person name="Santibanez J."/>
            <person name="Aqrawi P."/>
            <person name="Gross S."/>
            <person name="Joshi V."/>
            <person name="Fowler G."/>
            <person name="Nazareth L."/>
            <person name="Reid J."/>
            <person name="Worley K."/>
            <person name="Petrosino J."/>
            <person name="Highlander S."/>
            <person name="Gibbs R."/>
        </authorList>
    </citation>
    <scope>NUCLEOTIDE SEQUENCE [LARGE SCALE GENOMIC DNA]</scope>
    <source>
        <strain evidence="6">DSM 20601</strain>
    </source>
</reference>
<dbReference type="GO" id="GO:0030246">
    <property type="term" value="F:carbohydrate binding"/>
    <property type="evidence" value="ECO:0007669"/>
    <property type="project" value="InterPro"/>
</dbReference>
<feature type="compositionally biased region" description="Polar residues" evidence="1">
    <location>
        <begin position="221"/>
        <end position="232"/>
    </location>
</feature>
<dbReference type="PANTHER" id="PTHR12143:SF43">
    <property type="entry name" value="PUTATIVE-RELATED"/>
    <property type="match status" value="1"/>
</dbReference>
<dbReference type="GO" id="GO:0006516">
    <property type="term" value="P:glycoprotein catabolic process"/>
    <property type="evidence" value="ECO:0007669"/>
    <property type="project" value="TreeGrafter"/>
</dbReference>
<dbReference type="InterPro" id="IPR008928">
    <property type="entry name" value="6-hairpin_glycosidase_sf"/>
</dbReference>
<dbReference type="SUPFAM" id="SSF48208">
    <property type="entry name" value="Six-hairpin glycosidases"/>
    <property type="match status" value="1"/>
</dbReference>
<evidence type="ECO:0000313" key="6">
    <source>
        <dbReference type="EMBL" id="EFI84021.1"/>
    </source>
</evidence>
<evidence type="ECO:0000313" key="7">
    <source>
        <dbReference type="Proteomes" id="UP000010119"/>
    </source>
</evidence>
<dbReference type="GO" id="GO:0005975">
    <property type="term" value="P:carbohydrate metabolic process"/>
    <property type="evidence" value="ECO:0007669"/>
    <property type="project" value="InterPro"/>
</dbReference>
<dbReference type="HOGENOM" id="CLU_003690_0_0_9"/>
<feature type="region of interest" description="Disordered" evidence="1">
    <location>
        <begin position="1129"/>
        <end position="1154"/>
    </location>
</feature>
<evidence type="ECO:0000256" key="1">
    <source>
        <dbReference type="SAM" id="MobiDB-lite"/>
    </source>
</evidence>
<dbReference type="STRING" id="525367.HMPREF0556_10574"/>
<dbReference type="InterPro" id="IPR008979">
    <property type="entry name" value="Galactose-bd-like_sf"/>
</dbReference>
<dbReference type="Gene3D" id="2.60.120.260">
    <property type="entry name" value="Galactose-binding domain-like"/>
    <property type="match status" value="2"/>
</dbReference>
<keyword evidence="7" id="KW-1185">Reference proteome</keyword>
<dbReference type="EMBL" id="ACCR02000003">
    <property type="protein sequence ID" value="EFI84021.1"/>
    <property type="molecule type" value="Genomic_DNA"/>
</dbReference>